<feature type="domain" description="PDZ" evidence="3">
    <location>
        <begin position="7"/>
        <end position="90"/>
    </location>
</feature>
<comment type="caution">
    <text evidence="5">The sequence shown here is derived from an EMBL/GenBank/DDBJ whole genome shotgun (WGS) entry which is preliminary data.</text>
</comment>
<evidence type="ECO:0000313" key="4">
    <source>
        <dbReference type="EMBL" id="CAF2078541.1"/>
    </source>
</evidence>
<dbReference type="InterPro" id="IPR051067">
    <property type="entry name" value="NHER"/>
</dbReference>
<evidence type="ECO:0000313" key="6">
    <source>
        <dbReference type="Proteomes" id="UP000663842"/>
    </source>
</evidence>
<dbReference type="AlphaFoldDB" id="A0A819LQ86"/>
<evidence type="ECO:0000259" key="3">
    <source>
        <dbReference type="PROSITE" id="PS50106"/>
    </source>
</evidence>
<evidence type="ECO:0000256" key="1">
    <source>
        <dbReference type="ARBA" id="ARBA00022737"/>
    </source>
</evidence>
<dbReference type="GO" id="GO:0016324">
    <property type="term" value="C:apical plasma membrane"/>
    <property type="evidence" value="ECO:0007669"/>
    <property type="project" value="TreeGrafter"/>
</dbReference>
<gene>
    <name evidence="5" type="ORF">UXM345_LOCUS14380</name>
    <name evidence="4" type="ORF">XDN619_LOCUS14089</name>
</gene>
<dbReference type="EMBL" id="CAJNRG010005604">
    <property type="protein sequence ID" value="CAF2078541.1"/>
    <property type="molecule type" value="Genomic_DNA"/>
</dbReference>
<dbReference type="CDD" id="cd00136">
    <property type="entry name" value="PDZ_canonical"/>
    <property type="match status" value="2"/>
</dbReference>
<evidence type="ECO:0000256" key="2">
    <source>
        <dbReference type="SAM" id="MobiDB-lite"/>
    </source>
</evidence>
<feature type="region of interest" description="Disordered" evidence="2">
    <location>
        <begin position="305"/>
        <end position="397"/>
    </location>
</feature>
<dbReference type="Proteomes" id="UP000663842">
    <property type="component" value="Unassembled WGS sequence"/>
</dbReference>
<feature type="compositionally biased region" description="Low complexity" evidence="2">
    <location>
        <begin position="351"/>
        <end position="379"/>
    </location>
</feature>
<accession>A0A819LQ86</accession>
<keyword evidence="1" id="KW-0677">Repeat</keyword>
<sequence length="535" mass="60294">MKPTEHTVVLHKRSDQQSFGLYIGEDYPVGVYIITIEPDSPAAQGNVHAGDRIISVNGQMVSKMATNPKETVSNIAKNAHSLTLSIQPSNIYDLIDKPSTIDFNNNKITTNANTNTNTNTNTNYDYRYGAPMQSHDLDQNLENYIKSLFSAENIQIVRAPSGNPYEFVLISDRNSFQPTFRNTNRHNETKENIQTLIDQKPKENIQTLIDQKPKENIQTLIDQKPKENIQTLIDQKPKENIQTLIDQKPKENIQTLIDQKPKENIQTLIDQKPKENTQTPLQQQVTPSTGISNLILRNSLAANANESNNSETSNSLPIIPSIIKNPEPRPAETAKVNRVSFHENQSGPEFSEQQQPESVYSQQQQSGPVFPQQQQSGPVTLNRQAEPTDPSEQAPLTNTPWLREIHLKRAPNLNVFGFDVKYNQMYYLVTAIEPNSPAAKYGLQENDVIRKLNNQPVENMSHTTFLDIISMNKEVTLLVQILDDYLQRNPATQRPISTVSTTTTNSNSNESKGDQRKSVLSRVLSKFKNREGSSV</sequence>
<dbReference type="EMBL" id="CAJOBF010001626">
    <property type="protein sequence ID" value="CAF3969137.1"/>
    <property type="molecule type" value="Genomic_DNA"/>
</dbReference>
<dbReference type="Proteomes" id="UP000663887">
    <property type="component" value="Unassembled WGS sequence"/>
</dbReference>
<dbReference type="Gene3D" id="2.30.42.10">
    <property type="match status" value="2"/>
</dbReference>
<dbReference type="GO" id="GO:0072659">
    <property type="term" value="P:protein localization to plasma membrane"/>
    <property type="evidence" value="ECO:0007669"/>
    <property type="project" value="TreeGrafter"/>
</dbReference>
<dbReference type="SMART" id="SM00228">
    <property type="entry name" value="PDZ"/>
    <property type="match status" value="2"/>
</dbReference>
<dbReference type="SUPFAM" id="SSF50156">
    <property type="entry name" value="PDZ domain-like"/>
    <property type="match status" value="2"/>
</dbReference>
<evidence type="ECO:0000313" key="5">
    <source>
        <dbReference type="EMBL" id="CAF3969137.1"/>
    </source>
</evidence>
<dbReference type="PANTHER" id="PTHR14191">
    <property type="entry name" value="PDZ DOMAIN CONTAINING PROTEIN"/>
    <property type="match status" value="1"/>
</dbReference>
<reference evidence="5" key="1">
    <citation type="submission" date="2021-02" db="EMBL/GenBank/DDBJ databases">
        <authorList>
            <person name="Nowell W R."/>
        </authorList>
    </citation>
    <scope>NUCLEOTIDE SEQUENCE</scope>
</reference>
<feature type="compositionally biased region" description="Low complexity" evidence="2">
    <location>
        <begin position="497"/>
        <end position="510"/>
    </location>
</feature>
<dbReference type="PANTHER" id="PTHR14191:SF3">
    <property type="entry name" value="NA(+)_H(+) EXCHANGE REGULATORY COFACTOR-LIKE PROTEIN NRFL-1"/>
    <property type="match status" value="1"/>
</dbReference>
<feature type="region of interest" description="Disordered" evidence="2">
    <location>
        <begin position="493"/>
        <end position="519"/>
    </location>
</feature>
<name>A0A819LQ86_9BILA</name>
<organism evidence="5 6">
    <name type="scientific">Rotaria magnacalcarata</name>
    <dbReference type="NCBI Taxonomy" id="392030"/>
    <lineage>
        <taxon>Eukaryota</taxon>
        <taxon>Metazoa</taxon>
        <taxon>Spiralia</taxon>
        <taxon>Gnathifera</taxon>
        <taxon>Rotifera</taxon>
        <taxon>Eurotatoria</taxon>
        <taxon>Bdelloidea</taxon>
        <taxon>Philodinida</taxon>
        <taxon>Philodinidae</taxon>
        <taxon>Rotaria</taxon>
    </lineage>
</organism>
<dbReference type="InterPro" id="IPR036034">
    <property type="entry name" value="PDZ_sf"/>
</dbReference>
<feature type="compositionally biased region" description="Low complexity" evidence="2">
    <location>
        <begin position="305"/>
        <end position="316"/>
    </location>
</feature>
<dbReference type="PROSITE" id="PS50106">
    <property type="entry name" value="PDZ"/>
    <property type="match status" value="2"/>
</dbReference>
<proteinExistence type="predicted"/>
<protein>
    <recommendedName>
        <fullName evidence="3">PDZ domain-containing protein</fullName>
    </recommendedName>
</protein>
<dbReference type="GO" id="GO:0043495">
    <property type="term" value="F:protein-membrane adaptor activity"/>
    <property type="evidence" value="ECO:0007669"/>
    <property type="project" value="TreeGrafter"/>
</dbReference>
<dbReference type="Pfam" id="PF00595">
    <property type="entry name" value="PDZ"/>
    <property type="match status" value="2"/>
</dbReference>
<feature type="compositionally biased region" description="Polar residues" evidence="2">
    <location>
        <begin position="381"/>
        <end position="397"/>
    </location>
</feature>
<dbReference type="InterPro" id="IPR001478">
    <property type="entry name" value="PDZ"/>
</dbReference>
<feature type="domain" description="PDZ" evidence="3">
    <location>
        <begin position="404"/>
        <end position="469"/>
    </location>
</feature>